<feature type="compositionally biased region" description="Basic residues" evidence="1">
    <location>
        <begin position="136"/>
        <end position="147"/>
    </location>
</feature>
<protein>
    <submittedName>
        <fullName evidence="2">Uncharacterized protein</fullName>
    </submittedName>
</protein>
<sequence length="237" mass="24581">MILCLLPGQVLLTLPAREGKPCVIAVEARHECGFVPPGLGASTCHSGSQRCQGEPGCGLATRAGGVGAARGECSGVPGRGLLWARSPPRRPQRSNCPRLHPWLRPLALPSSAPGRRPHLLGRPGFPGPGSASEQHHGRRARRQHRSASWRLRSVPGASQRAAPPPLTSASRTAAAGACAPGAGRSPVVGTESWSTQRGSLRSLRLSEVNAQTPGAEAEAPEVPAASRQCGCQRAALC</sequence>
<evidence type="ECO:0000313" key="2">
    <source>
        <dbReference type="EMBL" id="KAF7479470.1"/>
    </source>
</evidence>
<organism evidence="2 3">
    <name type="scientific">Marmota monax</name>
    <name type="common">Woodchuck</name>
    <dbReference type="NCBI Taxonomy" id="9995"/>
    <lineage>
        <taxon>Eukaryota</taxon>
        <taxon>Metazoa</taxon>
        <taxon>Chordata</taxon>
        <taxon>Craniata</taxon>
        <taxon>Vertebrata</taxon>
        <taxon>Euteleostomi</taxon>
        <taxon>Mammalia</taxon>
        <taxon>Eutheria</taxon>
        <taxon>Euarchontoglires</taxon>
        <taxon>Glires</taxon>
        <taxon>Rodentia</taxon>
        <taxon>Sciuromorpha</taxon>
        <taxon>Sciuridae</taxon>
        <taxon>Xerinae</taxon>
        <taxon>Marmotini</taxon>
        <taxon>Marmota</taxon>
    </lineage>
</organism>
<evidence type="ECO:0000313" key="3">
    <source>
        <dbReference type="Proteomes" id="UP000662637"/>
    </source>
</evidence>
<gene>
    <name evidence="2" type="ORF">GHT09_009397</name>
</gene>
<dbReference type="AlphaFoldDB" id="A0A834QJM4"/>
<dbReference type="Proteomes" id="UP000662637">
    <property type="component" value="Unassembled WGS sequence"/>
</dbReference>
<comment type="caution">
    <text evidence="2">The sequence shown here is derived from an EMBL/GenBank/DDBJ whole genome shotgun (WGS) entry which is preliminary data.</text>
</comment>
<feature type="compositionally biased region" description="Low complexity" evidence="1">
    <location>
        <begin position="167"/>
        <end position="186"/>
    </location>
</feature>
<feature type="region of interest" description="Disordered" evidence="1">
    <location>
        <begin position="107"/>
        <end position="200"/>
    </location>
</feature>
<evidence type="ECO:0000256" key="1">
    <source>
        <dbReference type="SAM" id="MobiDB-lite"/>
    </source>
</evidence>
<reference evidence="2" key="1">
    <citation type="submission" date="2020-08" db="EMBL/GenBank/DDBJ databases">
        <authorList>
            <person name="Shumante A."/>
            <person name="Zimin A.V."/>
            <person name="Puiu D."/>
            <person name="Salzberg S.L."/>
        </authorList>
    </citation>
    <scope>NUCLEOTIDE SEQUENCE</scope>
    <source>
        <strain evidence="2">WC2-LM</strain>
        <tissue evidence="2">Liver</tissue>
    </source>
</reference>
<proteinExistence type="predicted"/>
<dbReference type="EMBL" id="WJEC01001178">
    <property type="protein sequence ID" value="KAF7479470.1"/>
    <property type="molecule type" value="Genomic_DNA"/>
</dbReference>
<accession>A0A834QJM4</accession>
<name>A0A834QJM4_MARMO</name>